<dbReference type="InterPro" id="IPR001666">
    <property type="entry name" value="PI_transfer"/>
</dbReference>
<name>A0AAN8TK46_SOLBU</name>
<accession>A0AAN8TK46</accession>
<dbReference type="InterPro" id="IPR055261">
    <property type="entry name" value="PI_transfer_N"/>
</dbReference>
<evidence type="ECO:0000259" key="1">
    <source>
        <dbReference type="Pfam" id="PF02121"/>
    </source>
</evidence>
<dbReference type="SUPFAM" id="SSF55961">
    <property type="entry name" value="Bet v1-like"/>
    <property type="match status" value="1"/>
</dbReference>
<dbReference type="Pfam" id="PF02121">
    <property type="entry name" value="IP_trans"/>
    <property type="match status" value="1"/>
</dbReference>
<organism evidence="2 3">
    <name type="scientific">Solanum bulbocastanum</name>
    <name type="common">Wild potato</name>
    <dbReference type="NCBI Taxonomy" id="147425"/>
    <lineage>
        <taxon>Eukaryota</taxon>
        <taxon>Viridiplantae</taxon>
        <taxon>Streptophyta</taxon>
        <taxon>Embryophyta</taxon>
        <taxon>Tracheophyta</taxon>
        <taxon>Spermatophyta</taxon>
        <taxon>Magnoliopsida</taxon>
        <taxon>eudicotyledons</taxon>
        <taxon>Gunneridae</taxon>
        <taxon>Pentapetalae</taxon>
        <taxon>asterids</taxon>
        <taxon>lamiids</taxon>
        <taxon>Solanales</taxon>
        <taxon>Solanaceae</taxon>
        <taxon>Solanoideae</taxon>
        <taxon>Solaneae</taxon>
        <taxon>Solanum</taxon>
    </lineage>
</organism>
<gene>
    <name evidence="2" type="ORF">RDI58_014698</name>
</gene>
<evidence type="ECO:0000313" key="3">
    <source>
        <dbReference type="Proteomes" id="UP001371456"/>
    </source>
</evidence>
<dbReference type="PANTHER" id="PTHR10658">
    <property type="entry name" value="PHOSPHATIDYLINOSITOL TRANSFER PROTEIN"/>
    <property type="match status" value="1"/>
</dbReference>
<dbReference type="Proteomes" id="UP001371456">
    <property type="component" value="Unassembled WGS sequence"/>
</dbReference>
<feature type="domain" description="Phosphatidylinositol transfer protein N-terminal" evidence="1">
    <location>
        <begin position="39"/>
        <end position="162"/>
    </location>
</feature>
<sequence>MTSLSLGDFLKSNCDALVIGRVSGSSDVHGHENATAKHHSKAPSWLTTFAPADALVMQEEAWNACPKCRSVLGFSIDFFLQSPYFSKFFMSIDTIHKADNGYSENVHGLSEDRLAVRQVEVIDIASAATDCWSYIVGRKNVDFSNFQSARCGRGPLLEGWQLRGLGTRLCNLLVVFFFVGANGEELIADSHLLAVAVGVTVERAIKHYASARNATATLRFLGTKLSIRPSTGGYCIFIQRNKFSHSRDSKASYGGRSEYHCCLDWSLGPSRLANFNILFRTSMSSPRVSGMGTTLAFHLKPTNNEKEI</sequence>
<proteinExistence type="predicted"/>
<dbReference type="InterPro" id="IPR023393">
    <property type="entry name" value="START-like_dom_sf"/>
</dbReference>
<protein>
    <recommendedName>
        <fullName evidence="1">Phosphatidylinositol transfer protein N-terminal domain-containing protein</fullName>
    </recommendedName>
</protein>
<dbReference type="Gene3D" id="3.30.530.20">
    <property type="match status" value="1"/>
</dbReference>
<dbReference type="PANTHER" id="PTHR10658:SF11">
    <property type="entry name" value="VIBRATOR, ISOFORM B"/>
    <property type="match status" value="1"/>
</dbReference>
<dbReference type="EMBL" id="JBANQN010000006">
    <property type="protein sequence ID" value="KAK6786173.1"/>
    <property type="molecule type" value="Genomic_DNA"/>
</dbReference>
<reference evidence="2 3" key="1">
    <citation type="submission" date="2024-02" db="EMBL/GenBank/DDBJ databases">
        <title>de novo genome assembly of Solanum bulbocastanum strain 11H21.</title>
        <authorList>
            <person name="Hosaka A.J."/>
        </authorList>
    </citation>
    <scope>NUCLEOTIDE SEQUENCE [LARGE SCALE GENOMIC DNA]</scope>
    <source>
        <tissue evidence="2">Young leaves</tissue>
    </source>
</reference>
<comment type="caution">
    <text evidence="2">The sequence shown here is derived from an EMBL/GenBank/DDBJ whole genome shotgun (WGS) entry which is preliminary data.</text>
</comment>
<dbReference type="GO" id="GO:0005548">
    <property type="term" value="F:phospholipid transporter activity"/>
    <property type="evidence" value="ECO:0007669"/>
    <property type="project" value="InterPro"/>
</dbReference>
<keyword evidence="3" id="KW-1185">Reference proteome</keyword>
<dbReference type="AlphaFoldDB" id="A0AAN8TK46"/>
<evidence type="ECO:0000313" key="2">
    <source>
        <dbReference type="EMBL" id="KAK6786173.1"/>
    </source>
</evidence>